<proteinExistence type="predicted"/>
<dbReference type="SUPFAM" id="SSF56219">
    <property type="entry name" value="DNase I-like"/>
    <property type="match status" value="1"/>
</dbReference>
<keyword evidence="2" id="KW-1185">Reference proteome</keyword>
<evidence type="ECO:0000313" key="1">
    <source>
        <dbReference type="EMBL" id="KAH9364970.1"/>
    </source>
</evidence>
<comment type="caution">
    <text evidence="1">The sequence shown here is derived from an EMBL/GenBank/DDBJ whole genome shotgun (WGS) entry which is preliminary data.</text>
</comment>
<reference evidence="1 2" key="1">
    <citation type="journal article" date="2020" name="Cell">
        <title>Large-Scale Comparative Analyses of Tick Genomes Elucidate Their Genetic Diversity and Vector Capacities.</title>
        <authorList>
            <consortium name="Tick Genome and Microbiome Consortium (TIGMIC)"/>
            <person name="Jia N."/>
            <person name="Wang J."/>
            <person name="Shi W."/>
            <person name="Du L."/>
            <person name="Sun Y."/>
            <person name="Zhan W."/>
            <person name="Jiang J.F."/>
            <person name="Wang Q."/>
            <person name="Zhang B."/>
            <person name="Ji P."/>
            <person name="Bell-Sakyi L."/>
            <person name="Cui X.M."/>
            <person name="Yuan T.T."/>
            <person name="Jiang B.G."/>
            <person name="Yang W.F."/>
            <person name="Lam T.T."/>
            <person name="Chang Q.C."/>
            <person name="Ding S.J."/>
            <person name="Wang X.J."/>
            <person name="Zhu J.G."/>
            <person name="Ruan X.D."/>
            <person name="Zhao L."/>
            <person name="Wei J.T."/>
            <person name="Ye R.Z."/>
            <person name="Que T.C."/>
            <person name="Du C.H."/>
            <person name="Zhou Y.H."/>
            <person name="Cheng J.X."/>
            <person name="Dai P.F."/>
            <person name="Guo W.B."/>
            <person name="Han X.H."/>
            <person name="Huang E.J."/>
            <person name="Li L.F."/>
            <person name="Wei W."/>
            <person name="Gao Y.C."/>
            <person name="Liu J.Z."/>
            <person name="Shao H.Z."/>
            <person name="Wang X."/>
            <person name="Wang C.C."/>
            <person name="Yang T.C."/>
            <person name="Huo Q.B."/>
            <person name="Li W."/>
            <person name="Chen H.Y."/>
            <person name="Chen S.E."/>
            <person name="Zhou L.G."/>
            <person name="Ni X.B."/>
            <person name="Tian J.H."/>
            <person name="Sheng Y."/>
            <person name="Liu T."/>
            <person name="Pan Y.S."/>
            <person name="Xia L.Y."/>
            <person name="Li J."/>
            <person name="Zhao F."/>
            <person name="Cao W.C."/>
        </authorList>
    </citation>
    <scope>NUCLEOTIDE SEQUENCE [LARGE SCALE GENOMIC DNA]</scope>
    <source>
        <strain evidence="1">HaeL-2018</strain>
    </source>
</reference>
<gene>
    <name evidence="1" type="ORF">HPB48_015292</name>
</gene>
<dbReference type="AlphaFoldDB" id="A0A9J6FP45"/>
<organism evidence="1 2">
    <name type="scientific">Haemaphysalis longicornis</name>
    <name type="common">Bush tick</name>
    <dbReference type="NCBI Taxonomy" id="44386"/>
    <lineage>
        <taxon>Eukaryota</taxon>
        <taxon>Metazoa</taxon>
        <taxon>Ecdysozoa</taxon>
        <taxon>Arthropoda</taxon>
        <taxon>Chelicerata</taxon>
        <taxon>Arachnida</taxon>
        <taxon>Acari</taxon>
        <taxon>Parasitiformes</taxon>
        <taxon>Ixodida</taxon>
        <taxon>Ixodoidea</taxon>
        <taxon>Ixodidae</taxon>
        <taxon>Haemaphysalinae</taxon>
        <taxon>Haemaphysalis</taxon>
    </lineage>
</organism>
<dbReference type="Proteomes" id="UP000821853">
    <property type="component" value="Unassembled WGS sequence"/>
</dbReference>
<dbReference type="EMBL" id="JABSTR010000003">
    <property type="protein sequence ID" value="KAH9364970.1"/>
    <property type="molecule type" value="Genomic_DNA"/>
</dbReference>
<accession>A0A9J6FP45</accession>
<protein>
    <recommendedName>
        <fullName evidence="3">Endonuclease/exonuclease/phosphatase domain-containing protein</fullName>
    </recommendedName>
</protein>
<sequence length="155" mass="17489">MGDFNPAQQLGSYTYSNTRANALHGIIENYDLTLLTNPASHTCMNNSVTKDTSPDFPIIGHILHADWAHLGEYLGSGHAIFVSAIHGTEYRVKLGMVDLTHWTKLRQEGQTREKPRNHPQLTLQEWISRLRQDFQNPTKTIQTSSIASCVDARLF</sequence>
<dbReference type="VEuPathDB" id="VectorBase:HLOH_050445"/>
<name>A0A9J6FP45_HAELO</name>
<evidence type="ECO:0000313" key="2">
    <source>
        <dbReference type="Proteomes" id="UP000821853"/>
    </source>
</evidence>
<dbReference type="InterPro" id="IPR036691">
    <property type="entry name" value="Endo/exonu/phosph_ase_sf"/>
</dbReference>
<evidence type="ECO:0008006" key="3">
    <source>
        <dbReference type="Google" id="ProtNLM"/>
    </source>
</evidence>